<name>I4H6B6_MICAE</name>
<evidence type="ECO:0000313" key="1">
    <source>
        <dbReference type="EMBL" id="CCI17590.1"/>
    </source>
</evidence>
<organism evidence="1 2">
    <name type="scientific">Microcystis aeruginosa PCC 9807</name>
    <dbReference type="NCBI Taxonomy" id="1160283"/>
    <lineage>
        <taxon>Bacteria</taxon>
        <taxon>Bacillati</taxon>
        <taxon>Cyanobacteriota</taxon>
        <taxon>Cyanophyceae</taxon>
        <taxon>Oscillatoriophycideae</taxon>
        <taxon>Chroococcales</taxon>
        <taxon>Microcystaceae</taxon>
        <taxon>Microcystis</taxon>
    </lineage>
</organism>
<sequence>MEPISLILAALAAGATGAAKDTAGTAVKDAYESLKALIKKKWFFRTYTVENSPSSLSVQQCSKVDKYQSSKNSKPYCTSFTSMSC</sequence>
<evidence type="ECO:0000313" key="2">
    <source>
        <dbReference type="Proteomes" id="UP000003613"/>
    </source>
</evidence>
<dbReference type="AlphaFoldDB" id="I4H6B6"/>
<dbReference type="RefSeq" id="WP_004161753.1">
    <property type="nucleotide sequence ID" value="NZ_HE973351.1"/>
</dbReference>
<gene>
    <name evidence="1" type="ORF">MICAF_2940034</name>
</gene>
<reference evidence="1 2" key="1">
    <citation type="submission" date="2012-04" db="EMBL/GenBank/DDBJ databases">
        <authorList>
            <person name="Genoscope - CEA"/>
        </authorList>
    </citation>
    <scope>NUCLEOTIDE SEQUENCE [LARGE SCALE GENOMIC DNA]</scope>
    <source>
        <strain evidence="1 2">9807</strain>
    </source>
</reference>
<dbReference type="EMBL" id="CAIM01000217">
    <property type="protein sequence ID" value="CCI17590.1"/>
    <property type="molecule type" value="Genomic_DNA"/>
</dbReference>
<dbReference type="HOGENOM" id="CLU_2508968_0_0_3"/>
<accession>I4H6B6</accession>
<dbReference type="Proteomes" id="UP000003613">
    <property type="component" value="Unassembled WGS sequence"/>
</dbReference>
<protein>
    <submittedName>
        <fullName evidence="1">Uncharacterized protein</fullName>
    </submittedName>
</protein>
<comment type="caution">
    <text evidence="1">The sequence shown here is derived from an EMBL/GenBank/DDBJ whole genome shotgun (WGS) entry which is preliminary data.</text>
</comment>
<proteinExistence type="predicted"/>